<evidence type="ECO:0000256" key="6">
    <source>
        <dbReference type="ARBA" id="ARBA00022840"/>
    </source>
</evidence>
<proteinExistence type="predicted"/>
<evidence type="ECO:0000256" key="9">
    <source>
        <dbReference type="SAM" id="Phobius"/>
    </source>
</evidence>
<evidence type="ECO:0000313" key="13">
    <source>
        <dbReference type="EMBL" id="QEJ99043.1"/>
    </source>
</evidence>
<dbReference type="Gene3D" id="3.40.50.300">
    <property type="entry name" value="P-loop containing nucleotide triphosphate hydrolases"/>
    <property type="match status" value="1"/>
</dbReference>
<accession>A0A0B7GS33</accession>
<keyword evidence="3" id="KW-1003">Cell membrane</keyword>
<dbReference type="SUPFAM" id="SSF52540">
    <property type="entry name" value="P-loop containing nucleoside triphosphate hydrolases"/>
    <property type="match status" value="1"/>
</dbReference>
<feature type="transmembrane region" description="Helical" evidence="9">
    <location>
        <begin position="55"/>
        <end position="72"/>
    </location>
</feature>
<dbReference type="PANTHER" id="PTHR24221:SF654">
    <property type="entry name" value="ATP-BINDING CASSETTE SUB-FAMILY B MEMBER 6"/>
    <property type="match status" value="1"/>
</dbReference>
<gene>
    <name evidence="13" type="ORF">FUT82_14285</name>
    <name evidence="12" type="ORF">TPHV1_190021</name>
</gene>
<dbReference type="PROSITE" id="PS50929">
    <property type="entry name" value="ABC_TM1F"/>
    <property type="match status" value="1"/>
</dbReference>
<dbReference type="Proteomes" id="UP000323594">
    <property type="component" value="Chromosome"/>
</dbReference>
<comment type="subcellular location">
    <subcellularLocation>
        <location evidence="1">Cell membrane</location>
        <topology evidence="1">Multi-pass membrane protein</topology>
    </subcellularLocation>
</comment>
<evidence type="ECO:0000259" key="11">
    <source>
        <dbReference type="PROSITE" id="PS50929"/>
    </source>
</evidence>
<keyword evidence="6 12" id="KW-0067">ATP-binding</keyword>
<dbReference type="PANTHER" id="PTHR24221">
    <property type="entry name" value="ATP-BINDING CASSETTE SUB-FAMILY B"/>
    <property type="match status" value="1"/>
</dbReference>
<evidence type="ECO:0000256" key="4">
    <source>
        <dbReference type="ARBA" id="ARBA00022692"/>
    </source>
</evidence>
<evidence type="ECO:0000313" key="14">
    <source>
        <dbReference type="Proteomes" id="UP000042527"/>
    </source>
</evidence>
<keyword evidence="2" id="KW-0813">Transport</keyword>
<evidence type="ECO:0000256" key="5">
    <source>
        <dbReference type="ARBA" id="ARBA00022741"/>
    </source>
</evidence>
<protein>
    <submittedName>
        <fullName evidence="13">ABC transporter ATP-binding protein</fullName>
    </submittedName>
    <submittedName>
        <fullName evidence="12">ABC transporter, ATP-binding protein</fullName>
    </submittedName>
</protein>
<dbReference type="InterPro" id="IPR011527">
    <property type="entry name" value="ABC1_TM_dom"/>
</dbReference>
<dbReference type="AlphaFoldDB" id="A0A0B7GS33"/>
<keyword evidence="14" id="KW-1185">Reference proteome</keyword>
<dbReference type="SUPFAM" id="SSF90123">
    <property type="entry name" value="ABC transporter transmembrane region"/>
    <property type="match status" value="1"/>
</dbReference>
<feature type="domain" description="ABC transporter" evidence="10">
    <location>
        <begin position="337"/>
        <end position="570"/>
    </location>
</feature>
<dbReference type="EMBL" id="CDNC01000011">
    <property type="protein sequence ID" value="CEM61414.1"/>
    <property type="molecule type" value="Genomic_DNA"/>
</dbReference>
<dbReference type="GeneID" id="57754290"/>
<evidence type="ECO:0000256" key="7">
    <source>
        <dbReference type="ARBA" id="ARBA00022989"/>
    </source>
</evidence>
<dbReference type="GO" id="GO:0005524">
    <property type="term" value="F:ATP binding"/>
    <property type="evidence" value="ECO:0007669"/>
    <property type="project" value="UniProtKB-KW"/>
</dbReference>
<dbReference type="InterPro" id="IPR017871">
    <property type="entry name" value="ABC_transporter-like_CS"/>
</dbReference>
<evidence type="ECO:0000256" key="2">
    <source>
        <dbReference type="ARBA" id="ARBA00022448"/>
    </source>
</evidence>
<evidence type="ECO:0000313" key="12">
    <source>
        <dbReference type="EMBL" id="CEM61414.1"/>
    </source>
</evidence>
<evidence type="ECO:0000313" key="15">
    <source>
        <dbReference type="Proteomes" id="UP000323594"/>
    </source>
</evidence>
<dbReference type="RefSeq" id="WP_044634514.1">
    <property type="nucleotide sequence ID" value="NZ_CDNC01000011.1"/>
</dbReference>
<keyword evidence="5" id="KW-0547">Nucleotide-binding</keyword>
<feature type="transmembrane region" description="Helical" evidence="9">
    <location>
        <begin position="158"/>
        <end position="177"/>
    </location>
</feature>
<evidence type="ECO:0000259" key="10">
    <source>
        <dbReference type="PROSITE" id="PS50893"/>
    </source>
</evidence>
<evidence type="ECO:0000256" key="1">
    <source>
        <dbReference type="ARBA" id="ARBA00004651"/>
    </source>
</evidence>
<dbReference type="GO" id="GO:0005886">
    <property type="term" value="C:plasma membrane"/>
    <property type="evidence" value="ECO:0007669"/>
    <property type="project" value="UniProtKB-SubCell"/>
</dbReference>
<feature type="domain" description="ABC transmembrane type-1" evidence="11">
    <location>
        <begin position="23"/>
        <end position="298"/>
    </location>
</feature>
<feature type="transmembrane region" description="Helical" evidence="9">
    <location>
        <begin position="21"/>
        <end position="43"/>
    </location>
</feature>
<dbReference type="SMART" id="SM00382">
    <property type="entry name" value="AAA"/>
    <property type="match status" value="1"/>
</dbReference>
<dbReference type="GO" id="GO:0016887">
    <property type="term" value="F:ATP hydrolysis activity"/>
    <property type="evidence" value="ECO:0007669"/>
    <property type="project" value="InterPro"/>
</dbReference>
<dbReference type="EMBL" id="CP042817">
    <property type="protein sequence ID" value="QEJ99043.1"/>
    <property type="molecule type" value="Genomic_DNA"/>
</dbReference>
<dbReference type="InterPro" id="IPR003593">
    <property type="entry name" value="AAA+_ATPase"/>
</dbReference>
<keyword evidence="7 9" id="KW-1133">Transmembrane helix</keyword>
<dbReference type="InterPro" id="IPR027417">
    <property type="entry name" value="P-loop_NTPase"/>
</dbReference>
<feature type="transmembrane region" description="Helical" evidence="9">
    <location>
        <begin position="234"/>
        <end position="256"/>
    </location>
</feature>
<keyword evidence="4 9" id="KW-0812">Transmembrane</keyword>
<reference evidence="12" key="2">
    <citation type="submission" date="2015-01" db="EMBL/GenBank/DDBJ databases">
        <authorList>
            <person name="Xiang T."/>
            <person name="Song Y."/>
            <person name="Huang L."/>
            <person name="Wang B."/>
            <person name="Wu P."/>
        </authorList>
    </citation>
    <scope>NUCLEOTIDE SEQUENCE [LARGE SCALE GENOMIC DNA]</scope>
    <source>
        <strain evidence="12">V1</strain>
    </source>
</reference>
<dbReference type="Pfam" id="PF00005">
    <property type="entry name" value="ABC_tran"/>
    <property type="match status" value="1"/>
</dbReference>
<evidence type="ECO:0000256" key="8">
    <source>
        <dbReference type="ARBA" id="ARBA00023136"/>
    </source>
</evidence>
<reference evidence="14" key="1">
    <citation type="submission" date="2015-01" db="EMBL/GenBank/DDBJ databases">
        <authorList>
            <person name="Manzoor Shahid"/>
            <person name="Zubair Saima"/>
        </authorList>
    </citation>
    <scope>NUCLEOTIDE SEQUENCE [LARGE SCALE GENOMIC DNA]</scope>
    <source>
        <strain evidence="14">V1</strain>
    </source>
</reference>
<dbReference type="InterPro" id="IPR039421">
    <property type="entry name" value="Type_1_exporter"/>
</dbReference>
<dbReference type="FunFam" id="3.40.50.300:FF:000221">
    <property type="entry name" value="Multidrug ABC transporter ATP-binding protein"/>
    <property type="match status" value="1"/>
</dbReference>
<dbReference type="Gene3D" id="1.20.1560.10">
    <property type="entry name" value="ABC transporter type 1, transmembrane domain"/>
    <property type="match status" value="1"/>
</dbReference>
<dbReference type="OrthoDB" id="9762778at2"/>
<dbReference type="PROSITE" id="PS00211">
    <property type="entry name" value="ABC_TRANSPORTER_1"/>
    <property type="match status" value="1"/>
</dbReference>
<dbReference type="InterPro" id="IPR036640">
    <property type="entry name" value="ABC1_TM_sf"/>
</dbReference>
<dbReference type="Pfam" id="PF00664">
    <property type="entry name" value="ABC_membrane"/>
    <property type="match status" value="1"/>
</dbReference>
<evidence type="ECO:0000256" key="3">
    <source>
        <dbReference type="ARBA" id="ARBA00022475"/>
    </source>
</evidence>
<organism evidence="12 14">
    <name type="scientific">Treponema phagedenis</name>
    <dbReference type="NCBI Taxonomy" id="162"/>
    <lineage>
        <taxon>Bacteria</taxon>
        <taxon>Pseudomonadati</taxon>
        <taxon>Spirochaetota</taxon>
        <taxon>Spirochaetia</taxon>
        <taxon>Spirochaetales</taxon>
        <taxon>Treponemataceae</taxon>
        <taxon>Treponema</taxon>
    </lineage>
</organism>
<feature type="transmembrane region" description="Helical" evidence="9">
    <location>
        <begin position="132"/>
        <end position="152"/>
    </location>
</feature>
<dbReference type="Proteomes" id="UP000042527">
    <property type="component" value="Unassembled WGS sequence"/>
</dbReference>
<dbReference type="PROSITE" id="PS50893">
    <property type="entry name" value="ABC_TRANSPORTER_2"/>
    <property type="match status" value="1"/>
</dbReference>
<reference evidence="13 15" key="3">
    <citation type="submission" date="2019-08" db="EMBL/GenBank/DDBJ databases">
        <authorList>
            <person name="Kuhnert P."/>
        </authorList>
    </citation>
    <scope>NUCLEOTIDE SEQUENCE [LARGE SCALE GENOMIC DNA]</scope>
    <source>
        <strain evidence="13 15">B36.5</strain>
    </source>
</reference>
<dbReference type="InterPro" id="IPR003439">
    <property type="entry name" value="ABC_transporter-like_ATP-bd"/>
</dbReference>
<keyword evidence="8 9" id="KW-0472">Membrane</keyword>
<sequence>MLIHRRIIELMSGVTRYVLSKSFIGLIINFTFILQALALGQIVKALYVHAEFSQIQRYIIYLVIIVIVRFLLVRANQIYGKWIVGKVKGALRKRAYEKLLRLGPGYLTETRTGKLESTIVAGIEYLEGYLTLYIPQIIICIIGSSVMVTYIFTVDWTLGLLVLVSILITMFAPILFLKVLSKFTEEHWSAYLHLNAEFVDCVQGIMTLKAMNAAKRIGNKLKSKMHKLYKKTMASLRINLAEFGFASFFTSLGSSFTLGLAGYYAAIGRISISSLVILLFMVSEAFRPVRGLANYFHQGFMGMTSVDGLVDLFDEKETITDTLNPPDPAIDSPHQNISFENISFSYAKEKVFDGLSFEVRAGERLAIVGESGSGKTTIARLLLRFYDPDSGVIRINGVDTKTIPLKNLREKIAMVSQDTYLFNGTIEENLKLANEDASKEDLDEAIKIARLEEFMQSSEDGYNMKLGERALNLSGGQRQRFSIARALLKNAPIIILDEATSSIDIENEKQIKLGLDALLKGRTSVTIAHRLSTVVDADRILVLKSGVIVEEGTHEQLMKKGEYYYKLVLAQAEEMNQ</sequence>
<dbReference type="GO" id="GO:0140359">
    <property type="term" value="F:ABC-type transporter activity"/>
    <property type="evidence" value="ECO:0007669"/>
    <property type="project" value="InterPro"/>
</dbReference>
<name>A0A0B7GS33_TREPH</name>